<dbReference type="Pfam" id="PF17207">
    <property type="entry name" value="MCM_OB"/>
    <property type="match status" value="1"/>
</dbReference>
<evidence type="ECO:0000256" key="6">
    <source>
        <dbReference type="ARBA" id="ARBA00022806"/>
    </source>
</evidence>
<dbReference type="GO" id="GO:0006271">
    <property type="term" value="P:DNA strand elongation involved in DNA replication"/>
    <property type="evidence" value="ECO:0007669"/>
    <property type="project" value="TreeGrafter"/>
</dbReference>
<evidence type="ECO:0000256" key="2">
    <source>
        <dbReference type="ARBA" id="ARBA00008010"/>
    </source>
</evidence>
<dbReference type="InterPro" id="IPR018525">
    <property type="entry name" value="MCM_CS"/>
</dbReference>
<keyword evidence="7 10" id="KW-0067">ATP-binding</keyword>
<dbReference type="InterPro" id="IPR027925">
    <property type="entry name" value="MCM_N"/>
</dbReference>
<dbReference type="Pfam" id="PF14551">
    <property type="entry name" value="MCM_N"/>
    <property type="match status" value="1"/>
</dbReference>
<evidence type="ECO:0000259" key="13">
    <source>
        <dbReference type="PROSITE" id="PS50051"/>
    </source>
</evidence>
<dbReference type="PROSITE" id="PS00847">
    <property type="entry name" value="MCM_1"/>
    <property type="match status" value="1"/>
</dbReference>
<feature type="compositionally biased region" description="Low complexity" evidence="12">
    <location>
        <begin position="717"/>
        <end position="738"/>
    </location>
</feature>
<dbReference type="InterPro" id="IPR027417">
    <property type="entry name" value="P-loop_NTPase"/>
</dbReference>
<dbReference type="Pfam" id="PF23191">
    <property type="entry name" value="WHD_MCM3_C"/>
    <property type="match status" value="1"/>
</dbReference>
<dbReference type="SUPFAM" id="SSF50249">
    <property type="entry name" value="Nucleic acid-binding proteins"/>
    <property type="match status" value="1"/>
</dbReference>
<dbReference type="GO" id="GO:1902975">
    <property type="term" value="P:mitotic DNA replication initiation"/>
    <property type="evidence" value="ECO:0007669"/>
    <property type="project" value="TreeGrafter"/>
</dbReference>
<dbReference type="Pfam" id="PF00493">
    <property type="entry name" value="MCM"/>
    <property type="match status" value="1"/>
</dbReference>
<evidence type="ECO:0000313" key="14">
    <source>
        <dbReference type="EMBL" id="KHN77164.1"/>
    </source>
</evidence>
<dbReference type="PRINTS" id="PR01659">
    <property type="entry name" value="MCMPROTEIN3"/>
</dbReference>
<dbReference type="OrthoDB" id="1882346at2759"/>
<dbReference type="EC" id="3.6.4.12" evidence="11"/>
<dbReference type="GO" id="GO:0016887">
    <property type="term" value="F:ATP hydrolysis activity"/>
    <property type="evidence" value="ECO:0007669"/>
    <property type="project" value="RHEA"/>
</dbReference>
<feature type="domain" description="MCM C-terminal AAA(+) ATPase" evidence="13">
    <location>
        <begin position="292"/>
        <end position="498"/>
    </location>
</feature>
<dbReference type="PROSITE" id="PS50051">
    <property type="entry name" value="MCM_2"/>
    <property type="match status" value="1"/>
</dbReference>
<dbReference type="InterPro" id="IPR056575">
    <property type="entry name" value="WH_MCM3_C"/>
</dbReference>
<keyword evidence="8 10" id="KW-0238">DNA-binding</keyword>
<name>A0A0B2V6N7_TOXCA</name>
<keyword evidence="3 11" id="KW-0235">DNA replication</keyword>
<dbReference type="GO" id="GO:0042555">
    <property type="term" value="C:MCM complex"/>
    <property type="evidence" value="ECO:0007669"/>
    <property type="project" value="UniProtKB-UniRule"/>
</dbReference>
<organism evidence="14 15">
    <name type="scientific">Toxocara canis</name>
    <name type="common">Canine roundworm</name>
    <dbReference type="NCBI Taxonomy" id="6265"/>
    <lineage>
        <taxon>Eukaryota</taxon>
        <taxon>Metazoa</taxon>
        <taxon>Ecdysozoa</taxon>
        <taxon>Nematoda</taxon>
        <taxon>Chromadorea</taxon>
        <taxon>Rhabditida</taxon>
        <taxon>Spirurina</taxon>
        <taxon>Ascaridomorpha</taxon>
        <taxon>Ascaridoidea</taxon>
        <taxon>Toxocaridae</taxon>
        <taxon>Toxocara</taxon>
    </lineage>
</organism>
<dbReference type="Pfam" id="PF17855">
    <property type="entry name" value="MCM_lid"/>
    <property type="match status" value="1"/>
</dbReference>
<comment type="similarity">
    <text evidence="2 10">Belongs to the MCM family.</text>
</comment>
<dbReference type="SUPFAM" id="SSF52540">
    <property type="entry name" value="P-loop containing nucleoside triphosphate hydrolases"/>
    <property type="match status" value="1"/>
</dbReference>
<evidence type="ECO:0000256" key="8">
    <source>
        <dbReference type="ARBA" id="ARBA00023125"/>
    </source>
</evidence>
<evidence type="ECO:0000313" key="15">
    <source>
        <dbReference type="Proteomes" id="UP000031036"/>
    </source>
</evidence>
<keyword evidence="4 10" id="KW-0547">Nucleotide-binding</keyword>
<dbReference type="GO" id="GO:0017116">
    <property type="term" value="F:single-stranded DNA helicase activity"/>
    <property type="evidence" value="ECO:0007669"/>
    <property type="project" value="TreeGrafter"/>
</dbReference>
<dbReference type="Proteomes" id="UP000031036">
    <property type="component" value="Unassembled WGS sequence"/>
</dbReference>
<evidence type="ECO:0000256" key="7">
    <source>
        <dbReference type="ARBA" id="ARBA00022840"/>
    </source>
</evidence>
<comment type="function">
    <text evidence="11">Acts as component of the MCM2-7 complex (MCM complex) which is the replicative helicase essential for 'once per cell cycle' DNA replication initiation and elongation in eukaryotic cells. The active ATPase sites in the MCM2-7 ring are formed through the interaction surfaces of two neighboring subunits such that a critical structure of a conserved arginine finger motif is provided in trans relative to the ATP-binding site of the Walker A box of the adjacent subunit. The six ATPase active sites, however, are likely to contribute differentially to the complex helicase activity.</text>
</comment>
<comment type="subunit">
    <text evidence="11">Component of the MCM2-7 complex.</text>
</comment>
<dbReference type="InterPro" id="IPR008046">
    <property type="entry name" value="Mcm3"/>
</dbReference>
<keyword evidence="9 11" id="KW-0539">Nucleus</keyword>
<dbReference type="InterPro" id="IPR003593">
    <property type="entry name" value="AAA+_ATPase"/>
</dbReference>
<dbReference type="InterPro" id="IPR041562">
    <property type="entry name" value="MCM_lid"/>
</dbReference>
<evidence type="ECO:0000256" key="10">
    <source>
        <dbReference type="RuleBase" id="RU004070"/>
    </source>
</evidence>
<reference evidence="14 15" key="1">
    <citation type="submission" date="2014-11" db="EMBL/GenBank/DDBJ databases">
        <title>Genetic blueprint of the zoonotic pathogen Toxocara canis.</title>
        <authorList>
            <person name="Zhu X.-Q."/>
            <person name="Korhonen P.K."/>
            <person name="Cai H."/>
            <person name="Young N.D."/>
            <person name="Nejsum P."/>
            <person name="von Samson-Himmelstjerna G."/>
            <person name="Boag P.R."/>
            <person name="Tan P."/>
            <person name="Li Q."/>
            <person name="Min J."/>
            <person name="Yang Y."/>
            <person name="Wang X."/>
            <person name="Fang X."/>
            <person name="Hall R.S."/>
            <person name="Hofmann A."/>
            <person name="Sternberg P.W."/>
            <person name="Jex A.R."/>
            <person name="Gasser R.B."/>
        </authorList>
    </citation>
    <scope>NUCLEOTIDE SEQUENCE [LARGE SCALE GENOMIC DNA]</scope>
    <source>
        <strain evidence="14">PN_DK_2014</strain>
    </source>
</reference>
<evidence type="ECO:0000256" key="4">
    <source>
        <dbReference type="ARBA" id="ARBA00022741"/>
    </source>
</evidence>
<dbReference type="SMART" id="SM00382">
    <property type="entry name" value="AAA"/>
    <property type="match status" value="1"/>
</dbReference>
<gene>
    <name evidence="14" type="primary">mmcm3</name>
    <name evidence="14" type="ORF">Tcan_18672</name>
</gene>
<dbReference type="Gene3D" id="2.40.50.140">
    <property type="entry name" value="Nucleic acid-binding proteins"/>
    <property type="match status" value="1"/>
</dbReference>
<dbReference type="Gene3D" id="3.40.50.300">
    <property type="entry name" value="P-loop containing nucleotide triphosphate hydrolases"/>
    <property type="match status" value="1"/>
</dbReference>
<dbReference type="InterPro" id="IPR033762">
    <property type="entry name" value="MCM_OB"/>
</dbReference>
<evidence type="ECO:0000256" key="12">
    <source>
        <dbReference type="SAM" id="MobiDB-lite"/>
    </source>
</evidence>
<evidence type="ECO:0000256" key="9">
    <source>
        <dbReference type="ARBA" id="ARBA00023242"/>
    </source>
</evidence>
<evidence type="ECO:0000256" key="1">
    <source>
        <dbReference type="ARBA" id="ARBA00004123"/>
    </source>
</evidence>
<dbReference type="Gene3D" id="2.20.28.10">
    <property type="match status" value="1"/>
</dbReference>
<feature type="compositionally biased region" description="Basic and acidic residues" evidence="12">
    <location>
        <begin position="658"/>
        <end position="670"/>
    </location>
</feature>
<dbReference type="PANTHER" id="PTHR11630:SF46">
    <property type="entry name" value="DNA REPLICATION LICENSING FACTOR MCM3-RELATED"/>
    <property type="match status" value="1"/>
</dbReference>
<dbReference type="GO" id="GO:0005524">
    <property type="term" value="F:ATP binding"/>
    <property type="evidence" value="ECO:0007669"/>
    <property type="project" value="UniProtKB-UniRule"/>
</dbReference>
<dbReference type="PANTHER" id="PTHR11630">
    <property type="entry name" value="DNA REPLICATION LICENSING FACTOR MCM FAMILY MEMBER"/>
    <property type="match status" value="1"/>
</dbReference>
<dbReference type="OMA" id="NVYPQED"/>
<proteinExistence type="inferred from homology"/>
<dbReference type="InterPro" id="IPR012340">
    <property type="entry name" value="NA-bd_OB-fold"/>
</dbReference>
<accession>A0A0B2V6N7</accession>
<dbReference type="PRINTS" id="PR01657">
    <property type="entry name" value="MCMFAMILY"/>
</dbReference>
<comment type="subcellular location">
    <subcellularLocation>
        <location evidence="1 11">Nucleus</location>
    </subcellularLocation>
</comment>
<comment type="caution">
    <text evidence="14">The sequence shown here is derived from an EMBL/GenBank/DDBJ whole genome shotgun (WGS) entry which is preliminary data.</text>
</comment>
<dbReference type="SMART" id="SM00350">
    <property type="entry name" value="MCM"/>
    <property type="match status" value="1"/>
</dbReference>
<keyword evidence="5 11" id="KW-0378">Hydrolase</keyword>
<dbReference type="InterPro" id="IPR031327">
    <property type="entry name" value="MCM"/>
</dbReference>
<feature type="region of interest" description="Disordered" evidence="12">
    <location>
        <begin position="658"/>
        <end position="742"/>
    </location>
</feature>
<dbReference type="GO" id="GO:0005634">
    <property type="term" value="C:nucleus"/>
    <property type="evidence" value="ECO:0007669"/>
    <property type="project" value="UniProtKB-SubCell"/>
</dbReference>
<keyword evidence="15" id="KW-1185">Reference proteome</keyword>
<evidence type="ECO:0000256" key="5">
    <source>
        <dbReference type="ARBA" id="ARBA00022801"/>
    </source>
</evidence>
<dbReference type="GO" id="GO:0000727">
    <property type="term" value="P:double-strand break repair via break-induced replication"/>
    <property type="evidence" value="ECO:0007669"/>
    <property type="project" value="TreeGrafter"/>
</dbReference>
<dbReference type="InterPro" id="IPR001208">
    <property type="entry name" value="MCM_dom"/>
</dbReference>
<dbReference type="Gene3D" id="3.30.1640.10">
    <property type="entry name" value="mini-chromosome maintenance (MCM) complex, chain A, domain 1"/>
    <property type="match status" value="1"/>
</dbReference>
<dbReference type="EMBL" id="JPKZ01002357">
    <property type="protein sequence ID" value="KHN77164.1"/>
    <property type="molecule type" value="Genomic_DNA"/>
</dbReference>
<comment type="catalytic activity">
    <reaction evidence="11">
        <text>ATP + H2O = ADP + phosphate + H(+)</text>
        <dbReference type="Rhea" id="RHEA:13065"/>
        <dbReference type="ChEBI" id="CHEBI:15377"/>
        <dbReference type="ChEBI" id="CHEBI:15378"/>
        <dbReference type="ChEBI" id="CHEBI:30616"/>
        <dbReference type="ChEBI" id="CHEBI:43474"/>
        <dbReference type="ChEBI" id="CHEBI:456216"/>
        <dbReference type="EC" id="3.6.4.12"/>
    </reaction>
</comment>
<feature type="compositionally biased region" description="Acidic residues" evidence="12">
    <location>
        <begin position="671"/>
        <end position="683"/>
    </location>
</feature>
<evidence type="ECO:0000256" key="11">
    <source>
        <dbReference type="RuleBase" id="RU368061"/>
    </source>
</evidence>
<evidence type="ECO:0000256" key="3">
    <source>
        <dbReference type="ARBA" id="ARBA00022705"/>
    </source>
</evidence>
<dbReference type="AlphaFoldDB" id="A0A0B2V6N7"/>
<dbReference type="FunFam" id="2.20.28.10:FF:000006">
    <property type="entry name" value="DNA helicase"/>
    <property type="match status" value="1"/>
</dbReference>
<dbReference type="CDD" id="cd17754">
    <property type="entry name" value="MCM3"/>
    <property type="match status" value="1"/>
</dbReference>
<protein>
    <recommendedName>
        <fullName evidence="11">DNA replication licensing factor MCM3</fullName>
        <ecNumber evidence="11">3.6.4.12</ecNumber>
    </recommendedName>
</protein>
<sequence>MDVIDRDNENRSREITLEYLNFIDDSADQKIYVQKVEDLIKENGNRLIINLNDMRMKLPERASGLLKNFAQEILCLQKAVKDFITRTDPEFSQNRDFSVGFEGSFGERHVNPRTLKARYLGNMVCCEGIVTKCSMIRPKVVRSVHYCPATKKTFERNYTDLTSYDAFPSSSVYPTEDENKNPLETEYGLSTYKDHQTFSVQELPECAPPGQLPRTVDIIADEDLADSCKPGDRVRVIGLYRCLPNKRSGFSTGTFRSIIIANNVQLMSKQMQPNFEPEDIKNIRKMSRNKDIFNILARSLAPSIWGHEEVKKAILCLLLGGNEKLLQNGSRLRGDINVLLIGDPSVAKSQLLRYVLHTAPRAIATTGRGSSGVGLTAAVTTDTETGDRRLEAGAMVLADRGIVCIDEFDKMSDIDRTAIHEVMEQGRVTIAKAGIHAKLNARCSVLAAANPVFGRYDMYKSPMQNIGMQDSLLSRFDLIFVLLDKHDPTIDNDIAEHVVKLHRYRTPGEADGTVMQMGAAVETLSTFDLENAETQGATEIYEKNKGWCATKHNEKVLSLQFMRKYIHMAKAVKPKLTEEAAAYISECYAELRSFDTSKTDQERTMPVTARQLETLIRLSTAMAKARLAKTVERSDAEKAYQLLHFACFKEKPRERIEMEERKRGAKNKDGESDEELSDLDENAPEATAESMGTDANATPSRRSRRRGAGEQTGDSQTTSIDETMDTTTTASHMTSAPSPKRPRLEAASISIDRYKTFRKYLRKAFDESGDPSEMVAISTIRDAIQAQAGRLPFSESEFDAAFEQLSSENVVMIVDDRIILI</sequence>
<dbReference type="GO" id="GO:0003697">
    <property type="term" value="F:single-stranded DNA binding"/>
    <property type="evidence" value="ECO:0007669"/>
    <property type="project" value="TreeGrafter"/>
</dbReference>
<dbReference type="STRING" id="6265.A0A0B2V6N7"/>
<keyword evidence="6 11" id="KW-0347">Helicase</keyword>